<dbReference type="InterPro" id="IPR036388">
    <property type="entry name" value="WH-like_DNA-bd_sf"/>
</dbReference>
<dbReference type="InterPro" id="IPR050950">
    <property type="entry name" value="HTH-type_LysR_regulators"/>
</dbReference>
<dbReference type="Proteomes" id="UP000661649">
    <property type="component" value="Unassembled WGS sequence"/>
</dbReference>
<comment type="similarity">
    <text evidence="1">Belongs to the LysR transcriptional regulatory family.</text>
</comment>
<sequence length="298" mass="33980">MNVNFEYYKIFYYVAKYNNFTKAAHVLNNSQPNITRAMNCLEHELNCTLFVRTNRGVCLTPEGERLFTRVSAAMTQLQLAEEELSDSVRLEHGSISIGASETALNIYLLEHLKKFHIAYPGVRLKICNHSTPQAIRSVRSGEIDFAVVTTPTQLDAPLKELKLKSFQEILIGGKTFTSLTTQKFFLKDLIKYPFICLGLETATYHFYYNLFLSHGIELIPDTEAATTDQILPLVKNELGLAFLPEEMAKEALQRQDIVQISLKDKVPKRHVCMVYDSKRPMSIAAQKLKKILLEEKKL</sequence>
<proteinExistence type="inferred from homology"/>
<dbReference type="Gene3D" id="3.40.190.290">
    <property type="match status" value="1"/>
</dbReference>
<evidence type="ECO:0000313" key="6">
    <source>
        <dbReference type="EMBL" id="MBC8629827.1"/>
    </source>
</evidence>
<evidence type="ECO:0000256" key="1">
    <source>
        <dbReference type="ARBA" id="ARBA00009437"/>
    </source>
</evidence>
<accession>A0ABR7PEJ2</accession>
<dbReference type="PRINTS" id="PR00039">
    <property type="entry name" value="HTHLYSR"/>
</dbReference>
<dbReference type="Gene3D" id="1.10.10.10">
    <property type="entry name" value="Winged helix-like DNA-binding domain superfamily/Winged helix DNA-binding domain"/>
    <property type="match status" value="1"/>
</dbReference>
<dbReference type="Pfam" id="PF03466">
    <property type="entry name" value="LysR_substrate"/>
    <property type="match status" value="1"/>
</dbReference>
<evidence type="ECO:0000259" key="5">
    <source>
        <dbReference type="PROSITE" id="PS50931"/>
    </source>
</evidence>
<dbReference type="CDD" id="cd05466">
    <property type="entry name" value="PBP2_LTTR_substrate"/>
    <property type="match status" value="1"/>
</dbReference>
<evidence type="ECO:0000313" key="7">
    <source>
        <dbReference type="Proteomes" id="UP000661649"/>
    </source>
</evidence>
<organism evidence="6 7">
    <name type="scientific">Blautia stercoris</name>
    <dbReference type="NCBI Taxonomy" id="871664"/>
    <lineage>
        <taxon>Bacteria</taxon>
        <taxon>Bacillati</taxon>
        <taxon>Bacillota</taxon>
        <taxon>Clostridia</taxon>
        <taxon>Lachnospirales</taxon>
        <taxon>Lachnospiraceae</taxon>
        <taxon>Blautia</taxon>
    </lineage>
</organism>
<protein>
    <submittedName>
        <fullName evidence="6">LysR family transcriptional regulator</fullName>
    </submittedName>
</protein>
<evidence type="ECO:0000256" key="4">
    <source>
        <dbReference type="ARBA" id="ARBA00023163"/>
    </source>
</evidence>
<keyword evidence="2" id="KW-0805">Transcription regulation</keyword>
<evidence type="ECO:0000256" key="3">
    <source>
        <dbReference type="ARBA" id="ARBA00023125"/>
    </source>
</evidence>
<dbReference type="SUPFAM" id="SSF53850">
    <property type="entry name" value="Periplasmic binding protein-like II"/>
    <property type="match status" value="1"/>
</dbReference>
<dbReference type="PANTHER" id="PTHR30419">
    <property type="entry name" value="HTH-TYPE TRANSCRIPTIONAL REGULATOR YBHD"/>
    <property type="match status" value="1"/>
</dbReference>
<name>A0ABR7PEJ2_9FIRM</name>
<dbReference type="InterPro" id="IPR000847">
    <property type="entry name" value="LysR_HTH_N"/>
</dbReference>
<evidence type="ECO:0000256" key="2">
    <source>
        <dbReference type="ARBA" id="ARBA00023015"/>
    </source>
</evidence>
<dbReference type="SUPFAM" id="SSF46785">
    <property type="entry name" value="Winged helix' DNA-binding domain"/>
    <property type="match status" value="1"/>
</dbReference>
<comment type="caution">
    <text evidence="6">The sequence shown here is derived from an EMBL/GenBank/DDBJ whole genome shotgun (WGS) entry which is preliminary data.</text>
</comment>
<keyword evidence="3" id="KW-0238">DNA-binding</keyword>
<keyword evidence="7" id="KW-1185">Reference proteome</keyword>
<dbReference type="PROSITE" id="PS50931">
    <property type="entry name" value="HTH_LYSR"/>
    <property type="match status" value="1"/>
</dbReference>
<dbReference type="InterPro" id="IPR005119">
    <property type="entry name" value="LysR_subst-bd"/>
</dbReference>
<feature type="domain" description="HTH lysR-type" evidence="5">
    <location>
        <begin position="9"/>
        <end position="60"/>
    </location>
</feature>
<gene>
    <name evidence="6" type="ORF">H8712_14670</name>
</gene>
<dbReference type="EMBL" id="JACRTP010000008">
    <property type="protein sequence ID" value="MBC8629827.1"/>
    <property type="molecule type" value="Genomic_DNA"/>
</dbReference>
<reference evidence="6 7" key="1">
    <citation type="submission" date="2020-08" db="EMBL/GenBank/DDBJ databases">
        <title>Genome public.</title>
        <authorList>
            <person name="Liu C."/>
            <person name="Sun Q."/>
        </authorList>
    </citation>
    <scope>NUCLEOTIDE SEQUENCE [LARGE SCALE GENOMIC DNA]</scope>
    <source>
        <strain evidence="6 7">3_YM_SP_D4_24.mj</strain>
    </source>
</reference>
<dbReference type="RefSeq" id="WP_187559216.1">
    <property type="nucleotide sequence ID" value="NZ_JACRTP010000008.1"/>
</dbReference>
<keyword evidence="4" id="KW-0804">Transcription</keyword>
<dbReference type="Pfam" id="PF00126">
    <property type="entry name" value="HTH_1"/>
    <property type="match status" value="1"/>
</dbReference>
<dbReference type="InterPro" id="IPR036390">
    <property type="entry name" value="WH_DNA-bd_sf"/>
</dbReference>